<dbReference type="KEGG" id="spu:100887981"/>
<dbReference type="OMA" id="NSILFVW"/>
<evidence type="ECO:0000313" key="4">
    <source>
        <dbReference type="Proteomes" id="UP000007110"/>
    </source>
</evidence>
<dbReference type="Proteomes" id="UP000007110">
    <property type="component" value="Unassembled WGS sequence"/>
</dbReference>
<dbReference type="EnsemblMetazoa" id="XM_030977872">
    <property type="protein sequence ID" value="XP_030833732"/>
    <property type="gene ID" value="LOC100887981"/>
</dbReference>
<reference evidence="3" key="2">
    <citation type="submission" date="2021-01" db="UniProtKB">
        <authorList>
            <consortium name="EnsemblMetazoa"/>
        </authorList>
    </citation>
    <scope>IDENTIFICATION</scope>
</reference>
<dbReference type="InParanoid" id="A0A7M7NE70"/>
<organism evidence="3 4">
    <name type="scientific">Strongylocentrotus purpuratus</name>
    <name type="common">Purple sea urchin</name>
    <dbReference type="NCBI Taxonomy" id="7668"/>
    <lineage>
        <taxon>Eukaryota</taxon>
        <taxon>Metazoa</taxon>
        <taxon>Echinodermata</taxon>
        <taxon>Eleutherozoa</taxon>
        <taxon>Echinozoa</taxon>
        <taxon>Echinoidea</taxon>
        <taxon>Euechinoidea</taxon>
        <taxon>Echinacea</taxon>
        <taxon>Camarodonta</taxon>
        <taxon>Echinidea</taxon>
        <taxon>Strongylocentrotidae</taxon>
        <taxon>Strongylocentrotus</taxon>
    </lineage>
</organism>
<feature type="domain" description="Death" evidence="2">
    <location>
        <begin position="56"/>
        <end position="116"/>
    </location>
</feature>
<sequence>MFLLLRRRRNHSAQANKQYGQLGNVESGDKNQGGIEDETLANLAGALVDESDLSTLGRNLGIRQFKLNQVSKENERATNIFGTNSILFVWKEKTPAAKQIPMMVKALEESGFENLITEHFPNEAGVPDEKIAALAENLKDEDAIEQLGINFGFRQFKVNQYLKSNRDHGDHSGTLAMLQAWRKKTPRTRQTPNLVEALKNAGIDGSFNNN</sequence>
<accession>A0A7M7NE70</accession>
<feature type="region of interest" description="Disordered" evidence="1">
    <location>
        <begin position="14"/>
        <end position="34"/>
    </location>
</feature>
<evidence type="ECO:0000313" key="3">
    <source>
        <dbReference type="EnsemblMetazoa" id="XP_030833732"/>
    </source>
</evidence>
<evidence type="ECO:0000259" key="2">
    <source>
        <dbReference type="PROSITE" id="PS50017"/>
    </source>
</evidence>
<dbReference type="InterPro" id="IPR000488">
    <property type="entry name" value="Death_dom"/>
</dbReference>
<dbReference type="PROSITE" id="PS50017">
    <property type="entry name" value="DEATH_DOMAIN"/>
    <property type="match status" value="1"/>
</dbReference>
<dbReference type="AlphaFoldDB" id="A0A7M7NE70"/>
<dbReference type="OrthoDB" id="10383077at2759"/>
<dbReference type="RefSeq" id="XP_030833732.1">
    <property type="nucleotide sequence ID" value="XM_030977872.1"/>
</dbReference>
<dbReference type="Gene3D" id="1.10.533.10">
    <property type="entry name" value="Death Domain, Fas"/>
    <property type="match status" value="2"/>
</dbReference>
<proteinExistence type="predicted"/>
<dbReference type="Pfam" id="PF00531">
    <property type="entry name" value="Death"/>
    <property type="match status" value="1"/>
</dbReference>
<dbReference type="GeneID" id="100887981"/>
<evidence type="ECO:0000256" key="1">
    <source>
        <dbReference type="SAM" id="MobiDB-lite"/>
    </source>
</evidence>
<dbReference type="GO" id="GO:0007165">
    <property type="term" value="P:signal transduction"/>
    <property type="evidence" value="ECO:0007669"/>
    <property type="project" value="InterPro"/>
</dbReference>
<dbReference type="InterPro" id="IPR011029">
    <property type="entry name" value="DEATH-like_dom_sf"/>
</dbReference>
<name>A0A7M7NE70_STRPU</name>
<keyword evidence="4" id="KW-1185">Reference proteome</keyword>
<protein>
    <recommendedName>
        <fullName evidence="2">Death domain-containing protein</fullName>
    </recommendedName>
</protein>
<reference evidence="4" key="1">
    <citation type="submission" date="2015-02" db="EMBL/GenBank/DDBJ databases">
        <title>Genome sequencing for Strongylocentrotus purpuratus.</title>
        <authorList>
            <person name="Murali S."/>
            <person name="Liu Y."/>
            <person name="Vee V."/>
            <person name="English A."/>
            <person name="Wang M."/>
            <person name="Skinner E."/>
            <person name="Han Y."/>
            <person name="Muzny D.M."/>
            <person name="Worley K.C."/>
            <person name="Gibbs R.A."/>
        </authorList>
    </citation>
    <scope>NUCLEOTIDE SEQUENCE</scope>
</reference>